<dbReference type="EMBL" id="SGJD01001171">
    <property type="protein sequence ID" value="KAB0401686.1"/>
    <property type="molecule type" value="Genomic_DNA"/>
</dbReference>
<accession>A0A6A1Q633</accession>
<protein>
    <submittedName>
        <fullName evidence="2">Uncharacterized protein</fullName>
    </submittedName>
</protein>
<evidence type="ECO:0000256" key="1">
    <source>
        <dbReference type="SAM" id="MobiDB-lite"/>
    </source>
</evidence>
<name>A0A6A1Q633_BALPH</name>
<feature type="region of interest" description="Disordered" evidence="1">
    <location>
        <begin position="1"/>
        <end position="23"/>
    </location>
</feature>
<evidence type="ECO:0000313" key="3">
    <source>
        <dbReference type="Proteomes" id="UP000437017"/>
    </source>
</evidence>
<gene>
    <name evidence="2" type="ORF">E2I00_010500</name>
</gene>
<dbReference type="AlphaFoldDB" id="A0A6A1Q633"/>
<dbReference type="InterPro" id="IPR029064">
    <property type="entry name" value="Ribosomal_eL30-like_sf"/>
</dbReference>
<keyword evidence="3" id="KW-1185">Reference proteome</keyword>
<proteinExistence type="predicted"/>
<evidence type="ECO:0000313" key="2">
    <source>
        <dbReference type="EMBL" id="KAB0401686.1"/>
    </source>
</evidence>
<organism evidence="2 3">
    <name type="scientific">Balaenoptera physalus</name>
    <name type="common">Fin whale</name>
    <name type="synonym">Balaena physalus</name>
    <dbReference type="NCBI Taxonomy" id="9770"/>
    <lineage>
        <taxon>Eukaryota</taxon>
        <taxon>Metazoa</taxon>
        <taxon>Chordata</taxon>
        <taxon>Craniata</taxon>
        <taxon>Vertebrata</taxon>
        <taxon>Euteleostomi</taxon>
        <taxon>Mammalia</taxon>
        <taxon>Eutheria</taxon>
        <taxon>Laurasiatheria</taxon>
        <taxon>Artiodactyla</taxon>
        <taxon>Whippomorpha</taxon>
        <taxon>Cetacea</taxon>
        <taxon>Mysticeti</taxon>
        <taxon>Balaenopteridae</taxon>
        <taxon>Balaenoptera</taxon>
    </lineage>
</organism>
<sequence>MAQEGIDAGAAVGFTRGSEDRPVRDDLASGIREAAKAYLCELASSWDEPGYDELVEALCAEHQSSLIKAGEDR</sequence>
<dbReference type="Gene3D" id="3.30.1330.30">
    <property type="match status" value="1"/>
</dbReference>
<reference evidence="2 3" key="1">
    <citation type="journal article" date="2019" name="PLoS ONE">
        <title>Genomic analyses reveal an absence of contemporary introgressive admixture between fin whales and blue whales, despite known hybrids.</title>
        <authorList>
            <person name="Westbury M.V."/>
            <person name="Petersen B."/>
            <person name="Lorenzen E.D."/>
        </authorList>
    </citation>
    <scope>NUCLEOTIDE SEQUENCE [LARGE SCALE GENOMIC DNA]</scope>
    <source>
        <strain evidence="2">FinWhale-01</strain>
    </source>
</reference>
<comment type="caution">
    <text evidence="2">The sequence shown here is derived from an EMBL/GenBank/DDBJ whole genome shotgun (WGS) entry which is preliminary data.</text>
</comment>
<dbReference type="Proteomes" id="UP000437017">
    <property type="component" value="Unassembled WGS sequence"/>
</dbReference>